<dbReference type="PANTHER" id="PTHR48063">
    <property type="entry name" value="LRR RECEPTOR-LIKE KINASE"/>
    <property type="match status" value="1"/>
</dbReference>
<evidence type="ECO:0000256" key="9">
    <source>
        <dbReference type="SAM" id="MobiDB-lite"/>
    </source>
</evidence>
<keyword evidence="4" id="KW-0732">Signal</keyword>
<reference evidence="12" key="5">
    <citation type="journal article" date="2021" name="G3 (Bethesda)">
        <title>Aegilops tauschii genome assembly Aet v5.0 features greater sequence contiguity and improved annotation.</title>
        <authorList>
            <person name="Wang L."/>
            <person name="Zhu T."/>
            <person name="Rodriguez J.C."/>
            <person name="Deal K.R."/>
            <person name="Dubcovsky J."/>
            <person name="McGuire P.E."/>
            <person name="Lux T."/>
            <person name="Spannagl M."/>
            <person name="Mayer K.F.X."/>
            <person name="Baldrich P."/>
            <person name="Meyers B.C."/>
            <person name="Huo N."/>
            <person name="Gu Y.Q."/>
            <person name="Zhou H."/>
            <person name="Devos K.M."/>
            <person name="Bennetzen J.L."/>
            <person name="Unver T."/>
            <person name="Budak H."/>
            <person name="Gulick P.J."/>
            <person name="Galiba G."/>
            <person name="Kalapos B."/>
            <person name="Nelson D.R."/>
            <person name="Li P."/>
            <person name="You F.M."/>
            <person name="Luo M.C."/>
            <person name="Dvorak J."/>
        </authorList>
    </citation>
    <scope>NUCLEOTIDE SEQUENCE [LARGE SCALE GENOMIC DNA]</scope>
    <source>
        <strain evidence="12">cv. AL8/78</strain>
    </source>
</reference>
<evidence type="ECO:0000256" key="3">
    <source>
        <dbReference type="ARBA" id="ARBA00022692"/>
    </source>
</evidence>
<sequence>GILLIPPRKSLSSHAGSLSVAPPRAEWGTSSKQEIGRARASPATGEEGADGGHAAVLPAPWETECAAERRRRSELLRESKAPSSWGDGGDCCSWERIMCDNTTHRVSRLNLFQTYQENLQYCEDECPNLNLTIFSSFRGLQLLNFSGHHACLQNFEGLQGLSKLKYLDLSCNSFQGGGIPGSVGKLVSLEVINLNGNNIGGTLHSTGEIPEEMGNLSHIKSLNLSNNFLTGPIPATFANMSEIESLDLSKNRLNGLIPWQLTRLSSLEVFSVAYNNLSGCLPDSGQFGSFDTDCYRGNNNLRSCTSSSGHVAWNGTAGSVSDDSDPILYVVTAVSFVLAFLVTITFVFCHSFGQRVILKLW</sequence>
<keyword evidence="6 10" id="KW-1133">Transmembrane helix</keyword>
<feature type="transmembrane region" description="Helical" evidence="10">
    <location>
        <begin position="327"/>
        <end position="349"/>
    </location>
</feature>
<protein>
    <recommendedName>
        <fullName evidence="11">Leucine-rich repeat-containing N-terminal plant-type domain-containing protein</fullName>
    </recommendedName>
</protein>
<evidence type="ECO:0000313" key="12">
    <source>
        <dbReference type="EnsemblPlants" id="AET2Gv20102600.5"/>
    </source>
</evidence>
<evidence type="ECO:0000256" key="2">
    <source>
        <dbReference type="ARBA" id="ARBA00022614"/>
    </source>
</evidence>
<name>A0A453AEI6_AEGTS</name>
<evidence type="ECO:0000256" key="10">
    <source>
        <dbReference type="SAM" id="Phobius"/>
    </source>
</evidence>
<dbReference type="Pfam" id="PF08263">
    <property type="entry name" value="LRRNT_2"/>
    <property type="match status" value="1"/>
</dbReference>
<dbReference type="FunFam" id="3.80.10.10:FF:000383">
    <property type="entry name" value="Leucine-rich repeat receptor protein kinase EMS1"/>
    <property type="match status" value="1"/>
</dbReference>
<dbReference type="Pfam" id="PF00560">
    <property type="entry name" value="LRR_1"/>
    <property type="match status" value="2"/>
</dbReference>
<keyword evidence="5" id="KW-0677">Repeat</keyword>
<organism evidence="12 13">
    <name type="scientific">Aegilops tauschii subsp. strangulata</name>
    <name type="common">Goatgrass</name>
    <dbReference type="NCBI Taxonomy" id="200361"/>
    <lineage>
        <taxon>Eukaryota</taxon>
        <taxon>Viridiplantae</taxon>
        <taxon>Streptophyta</taxon>
        <taxon>Embryophyta</taxon>
        <taxon>Tracheophyta</taxon>
        <taxon>Spermatophyta</taxon>
        <taxon>Magnoliopsida</taxon>
        <taxon>Liliopsida</taxon>
        <taxon>Poales</taxon>
        <taxon>Poaceae</taxon>
        <taxon>BOP clade</taxon>
        <taxon>Pooideae</taxon>
        <taxon>Triticodae</taxon>
        <taxon>Triticeae</taxon>
        <taxon>Triticinae</taxon>
        <taxon>Aegilops</taxon>
    </lineage>
</organism>
<dbReference type="InterPro" id="IPR046956">
    <property type="entry name" value="RLP23-like"/>
</dbReference>
<proteinExistence type="predicted"/>
<keyword evidence="13" id="KW-1185">Reference proteome</keyword>
<keyword evidence="2" id="KW-0433">Leucine-rich repeat</keyword>
<dbReference type="InterPro" id="IPR013210">
    <property type="entry name" value="LRR_N_plant-typ"/>
</dbReference>
<dbReference type="PANTHER" id="PTHR48063:SF29">
    <property type="entry name" value="LRR RECEPTOR-LIKE KINASE FAMILY PROTEIN"/>
    <property type="match status" value="1"/>
</dbReference>
<evidence type="ECO:0000256" key="5">
    <source>
        <dbReference type="ARBA" id="ARBA00022737"/>
    </source>
</evidence>
<dbReference type="EnsemblPlants" id="AET2Gv20102600.5">
    <property type="protein sequence ID" value="AET2Gv20102600.5"/>
    <property type="gene ID" value="AET2Gv20102600"/>
</dbReference>
<dbReference type="SUPFAM" id="SSF52058">
    <property type="entry name" value="L domain-like"/>
    <property type="match status" value="1"/>
</dbReference>
<dbReference type="AlphaFoldDB" id="A0A453AEI6"/>
<reference evidence="13" key="1">
    <citation type="journal article" date="2014" name="Science">
        <title>Ancient hybridizations among the ancestral genomes of bread wheat.</title>
        <authorList>
            <consortium name="International Wheat Genome Sequencing Consortium,"/>
            <person name="Marcussen T."/>
            <person name="Sandve S.R."/>
            <person name="Heier L."/>
            <person name="Spannagl M."/>
            <person name="Pfeifer M."/>
            <person name="Jakobsen K.S."/>
            <person name="Wulff B.B."/>
            <person name="Steuernagel B."/>
            <person name="Mayer K.F."/>
            <person name="Olsen O.A."/>
        </authorList>
    </citation>
    <scope>NUCLEOTIDE SEQUENCE [LARGE SCALE GENOMIC DNA]</scope>
    <source>
        <strain evidence="13">cv. AL8/78</strain>
    </source>
</reference>
<comment type="subcellular location">
    <subcellularLocation>
        <location evidence="1">Membrane</location>
        <topology evidence="1">Single-pass type I membrane protein</topology>
    </subcellularLocation>
</comment>
<dbReference type="Gene3D" id="3.80.10.10">
    <property type="entry name" value="Ribonuclease Inhibitor"/>
    <property type="match status" value="2"/>
</dbReference>
<reference evidence="12" key="3">
    <citation type="journal article" date="2017" name="Nature">
        <title>Genome sequence of the progenitor of the wheat D genome Aegilops tauschii.</title>
        <authorList>
            <person name="Luo M.C."/>
            <person name="Gu Y.Q."/>
            <person name="Puiu D."/>
            <person name="Wang H."/>
            <person name="Twardziok S.O."/>
            <person name="Deal K.R."/>
            <person name="Huo N."/>
            <person name="Zhu T."/>
            <person name="Wang L."/>
            <person name="Wang Y."/>
            <person name="McGuire P.E."/>
            <person name="Liu S."/>
            <person name="Long H."/>
            <person name="Ramasamy R.K."/>
            <person name="Rodriguez J.C."/>
            <person name="Van S.L."/>
            <person name="Yuan L."/>
            <person name="Wang Z."/>
            <person name="Xia Z."/>
            <person name="Xiao L."/>
            <person name="Anderson O.D."/>
            <person name="Ouyang S."/>
            <person name="Liang Y."/>
            <person name="Zimin A.V."/>
            <person name="Pertea G."/>
            <person name="Qi P."/>
            <person name="Bennetzen J.L."/>
            <person name="Dai X."/>
            <person name="Dawson M.W."/>
            <person name="Muller H.G."/>
            <person name="Kugler K."/>
            <person name="Rivarola-Duarte L."/>
            <person name="Spannagl M."/>
            <person name="Mayer K.F.X."/>
            <person name="Lu F.H."/>
            <person name="Bevan M.W."/>
            <person name="Leroy P."/>
            <person name="Li P."/>
            <person name="You F.M."/>
            <person name="Sun Q."/>
            <person name="Liu Z."/>
            <person name="Lyons E."/>
            <person name="Wicker T."/>
            <person name="Salzberg S.L."/>
            <person name="Devos K.M."/>
            <person name="Dvorak J."/>
        </authorList>
    </citation>
    <scope>NUCLEOTIDE SEQUENCE [LARGE SCALE GENOMIC DNA]</scope>
    <source>
        <strain evidence="12">cv. AL8/78</strain>
    </source>
</reference>
<evidence type="ECO:0000256" key="7">
    <source>
        <dbReference type="ARBA" id="ARBA00023136"/>
    </source>
</evidence>
<evidence type="ECO:0000256" key="6">
    <source>
        <dbReference type="ARBA" id="ARBA00022989"/>
    </source>
</evidence>
<dbReference type="InterPro" id="IPR001611">
    <property type="entry name" value="Leu-rich_rpt"/>
</dbReference>
<evidence type="ECO:0000256" key="8">
    <source>
        <dbReference type="ARBA" id="ARBA00023180"/>
    </source>
</evidence>
<evidence type="ECO:0000313" key="13">
    <source>
        <dbReference type="Proteomes" id="UP000015105"/>
    </source>
</evidence>
<evidence type="ECO:0000259" key="11">
    <source>
        <dbReference type="Pfam" id="PF08263"/>
    </source>
</evidence>
<dbReference type="Pfam" id="PF13855">
    <property type="entry name" value="LRR_8"/>
    <property type="match status" value="1"/>
</dbReference>
<keyword evidence="3 10" id="KW-0812">Transmembrane</keyword>
<keyword evidence="8" id="KW-0325">Glycoprotein</keyword>
<evidence type="ECO:0000256" key="1">
    <source>
        <dbReference type="ARBA" id="ARBA00004479"/>
    </source>
</evidence>
<dbReference type="Gramene" id="AET2Gv20102600.5">
    <property type="protein sequence ID" value="AET2Gv20102600.5"/>
    <property type="gene ID" value="AET2Gv20102600"/>
</dbReference>
<accession>A0A453AEI6</accession>
<dbReference type="GO" id="GO:0016020">
    <property type="term" value="C:membrane"/>
    <property type="evidence" value="ECO:0007669"/>
    <property type="project" value="UniProtKB-SubCell"/>
</dbReference>
<evidence type="ECO:0000256" key="4">
    <source>
        <dbReference type="ARBA" id="ARBA00022729"/>
    </source>
</evidence>
<keyword evidence="7 10" id="KW-0472">Membrane</keyword>
<feature type="region of interest" description="Disordered" evidence="9">
    <location>
        <begin position="1"/>
        <end position="54"/>
    </location>
</feature>
<dbReference type="InterPro" id="IPR032675">
    <property type="entry name" value="LRR_dom_sf"/>
</dbReference>
<reference evidence="12" key="4">
    <citation type="submission" date="2019-03" db="UniProtKB">
        <authorList>
            <consortium name="EnsemblPlants"/>
        </authorList>
    </citation>
    <scope>IDENTIFICATION</scope>
</reference>
<dbReference type="Proteomes" id="UP000015105">
    <property type="component" value="Chromosome 2D"/>
</dbReference>
<feature type="domain" description="Leucine-rich repeat-containing N-terminal plant-type" evidence="11">
    <location>
        <begin position="78"/>
        <end position="100"/>
    </location>
</feature>
<reference evidence="13" key="2">
    <citation type="journal article" date="2017" name="Nat. Plants">
        <title>The Aegilops tauschii genome reveals multiple impacts of transposons.</title>
        <authorList>
            <person name="Zhao G."/>
            <person name="Zou C."/>
            <person name="Li K."/>
            <person name="Wang K."/>
            <person name="Li T."/>
            <person name="Gao L."/>
            <person name="Zhang X."/>
            <person name="Wang H."/>
            <person name="Yang Z."/>
            <person name="Liu X."/>
            <person name="Jiang W."/>
            <person name="Mao L."/>
            <person name="Kong X."/>
            <person name="Jiao Y."/>
            <person name="Jia J."/>
        </authorList>
    </citation>
    <scope>NUCLEOTIDE SEQUENCE [LARGE SCALE GENOMIC DNA]</scope>
    <source>
        <strain evidence="13">cv. AL8/78</strain>
    </source>
</reference>